<keyword evidence="2" id="KW-1185">Reference proteome</keyword>
<dbReference type="Proteomes" id="UP000499080">
    <property type="component" value="Unassembled WGS sequence"/>
</dbReference>
<sequence>MNENLNDELSRRPLAIEDLKRDKIFCPGSNSSKTRSVSQIKITNTDVLPTTSNIMLRLPHISVPRYGFCFRIPNLKLEGDAQIRSLNTLNGCLHTSNIIFYATTFLCQGHGFSLEFQLNTEMCPDQDTIVLNGMYLHKL</sequence>
<organism evidence="1 2">
    <name type="scientific">Araneus ventricosus</name>
    <name type="common">Orbweaver spider</name>
    <name type="synonym">Epeira ventricosa</name>
    <dbReference type="NCBI Taxonomy" id="182803"/>
    <lineage>
        <taxon>Eukaryota</taxon>
        <taxon>Metazoa</taxon>
        <taxon>Ecdysozoa</taxon>
        <taxon>Arthropoda</taxon>
        <taxon>Chelicerata</taxon>
        <taxon>Arachnida</taxon>
        <taxon>Araneae</taxon>
        <taxon>Araneomorphae</taxon>
        <taxon>Entelegynae</taxon>
        <taxon>Araneoidea</taxon>
        <taxon>Araneidae</taxon>
        <taxon>Araneus</taxon>
    </lineage>
</organism>
<comment type="caution">
    <text evidence="1">The sequence shown here is derived from an EMBL/GenBank/DDBJ whole genome shotgun (WGS) entry which is preliminary data.</text>
</comment>
<protein>
    <submittedName>
        <fullName evidence="1">Uncharacterized protein</fullName>
    </submittedName>
</protein>
<accession>A0A4Y2R633</accession>
<dbReference type="EMBL" id="BGPR01015923">
    <property type="protein sequence ID" value="GBN71143.1"/>
    <property type="molecule type" value="Genomic_DNA"/>
</dbReference>
<dbReference type="AlphaFoldDB" id="A0A4Y2R633"/>
<gene>
    <name evidence="1" type="ORF">AVEN_212905_1</name>
</gene>
<name>A0A4Y2R633_ARAVE</name>
<reference evidence="1 2" key="1">
    <citation type="journal article" date="2019" name="Sci. Rep.">
        <title>Orb-weaving spider Araneus ventricosus genome elucidates the spidroin gene catalogue.</title>
        <authorList>
            <person name="Kono N."/>
            <person name="Nakamura H."/>
            <person name="Ohtoshi R."/>
            <person name="Moran D.A.P."/>
            <person name="Shinohara A."/>
            <person name="Yoshida Y."/>
            <person name="Fujiwara M."/>
            <person name="Mori M."/>
            <person name="Tomita M."/>
            <person name="Arakawa K."/>
        </authorList>
    </citation>
    <scope>NUCLEOTIDE SEQUENCE [LARGE SCALE GENOMIC DNA]</scope>
</reference>
<evidence type="ECO:0000313" key="2">
    <source>
        <dbReference type="Proteomes" id="UP000499080"/>
    </source>
</evidence>
<evidence type="ECO:0000313" key="1">
    <source>
        <dbReference type="EMBL" id="GBN71143.1"/>
    </source>
</evidence>
<proteinExistence type="predicted"/>